<name>A0A2T3TH46_ECOLX</name>
<accession>A0A2T3TH46</accession>
<proteinExistence type="predicted"/>
<comment type="caution">
    <text evidence="1">The sequence shown here is derived from an EMBL/GenBank/DDBJ whole genome shotgun (WGS) entry which is preliminary data.</text>
</comment>
<gene>
    <name evidence="1" type="ORF">C9160_07170</name>
</gene>
<dbReference type="Proteomes" id="UP000306700">
    <property type="component" value="Unassembled WGS sequence"/>
</dbReference>
<sequence length="94" mass="10461">MEEVSNELLDGNKVGTDFLSTNVFVVAFTSFVVVAHDANTINNVSHAVFEVMAATKNGWSHLPDFNPYVFGFPKMANELFIQSGWHKNSVYLCC</sequence>
<dbReference type="AlphaFoldDB" id="A0A2T3TH46"/>
<reference evidence="1 2" key="1">
    <citation type="submission" date="2018-12" db="EMBL/GenBank/DDBJ databases">
        <title>Food and Water Safety Consortium.</title>
        <authorList>
            <person name="Tyson S."/>
            <person name="Peterson C.-L."/>
            <person name="Olson A."/>
            <person name="Tyler S."/>
            <person name="Cabral J."/>
            <person name="Lynch T."/>
            <person name="Knox N."/>
            <person name="Van Domselaar G."/>
            <person name="Graham M."/>
        </authorList>
    </citation>
    <scope>NUCLEOTIDE SEQUENCE [LARGE SCALE GENOMIC DNA]</scope>
    <source>
        <strain evidence="1 2">FWSEC0384</strain>
    </source>
</reference>
<organism evidence="1 2">
    <name type="scientific">Escherichia coli</name>
    <dbReference type="NCBI Taxonomy" id="562"/>
    <lineage>
        <taxon>Bacteria</taxon>
        <taxon>Pseudomonadati</taxon>
        <taxon>Pseudomonadota</taxon>
        <taxon>Gammaproteobacteria</taxon>
        <taxon>Enterobacterales</taxon>
        <taxon>Enterobacteriaceae</taxon>
        <taxon>Escherichia</taxon>
    </lineage>
</organism>
<evidence type="ECO:0000313" key="1">
    <source>
        <dbReference type="EMBL" id="TJH23806.1"/>
    </source>
</evidence>
<protein>
    <submittedName>
        <fullName evidence="1">Uncharacterized protein</fullName>
    </submittedName>
</protein>
<evidence type="ECO:0000313" key="2">
    <source>
        <dbReference type="Proteomes" id="UP000306700"/>
    </source>
</evidence>
<dbReference type="EMBL" id="RRNI01000005">
    <property type="protein sequence ID" value="TJH23806.1"/>
    <property type="molecule type" value="Genomic_DNA"/>
</dbReference>